<evidence type="ECO:0000256" key="3">
    <source>
        <dbReference type="ARBA" id="ARBA00022692"/>
    </source>
</evidence>
<evidence type="ECO:0000256" key="4">
    <source>
        <dbReference type="ARBA" id="ARBA00022989"/>
    </source>
</evidence>
<sequence length="119" mass="13433">MATTLTSRFQFSENMTSSRLLITLSGIQLVIFLTYGISMMFLRTTQQKNGGPPSIYRSNVQAAYLVPVYTLLLPLITMLFLTKVKQTRRSDIQTMIKIKASGTEGWANYSSQLQQQWGA</sequence>
<name>A0A3P8FTJ6_HELPZ</name>
<evidence type="ECO:0000313" key="7">
    <source>
        <dbReference type="EMBL" id="VDP58175.1"/>
    </source>
</evidence>
<comment type="similarity">
    <text evidence="2">Belongs to the nematode receptor-like protein srb family.</text>
</comment>
<dbReference type="GO" id="GO:0016020">
    <property type="term" value="C:membrane"/>
    <property type="evidence" value="ECO:0007669"/>
    <property type="project" value="UniProtKB-SubCell"/>
</dbReference>
<dbReference type="PANTHER" id="PTHR31216">
    <property type="entry name" value="SERPENTINE RECEPTOR CLASS BETA-1-RELATED-RELATED"/>
    <property type="match status" value="1"/>
</dbReference>
<dbReference type="OrthoDB" id="5836746at2759"/>
<dbReference type="GO" id="GO:0007606">
    <property type="term" value="P:sensory perception of chemical stimulus"/>
    <property type="evidence" value="ECO:0007669"/>
    <property type="project" value="InterPro"/>
</dbReference>
<keyword evidence="4 6" id="KW-1133">Transmembrane helix</keyword>
<evidence type="ECO:0000256" key="2">
    <source>
        <dbReference type="ARBA" id="ARBA00006860"/>
    </source>
</evidence>
<dbReference type="EMBL" id="UZAH01040225">
    <property type="protein sequence ID" value="VDP58175.1"/>
    <property type="molecule type" value="Genomic_DNA"/>
</dbReference>
<dbReference type="Pfam" id="PF10292">
    <property type="entry name" value="7TM_GPCR_Srab"/>
    <property type="match status" value="1"/>
</dbReference>
<feature type="transmembrane region" description="Helical" evidence="6">
    <location>
        <begin position="20"/>
        <end position="42"/>
    </location>
</feature>
<keyword evidence="3 6" id="KW-0812">Transmembrane</keyword>
<keyword evidence="5 6" id="KW-0472">Membrane</keyword>
<dbReference type="InterPro" id="IPR002184">
    <property type="entry name" value="7TM_GPCR_serpentine_rcpt_Srb"/>
</dbReference>
<evidence type="ECO:0000256" key="5">
    <source>
        <dbReference type="ARBA" id="ARBA00023136"/>
    </source>
</evidence>
<dbReference type="GO" id="GO:0004888">
    <property type="term" value="F:transmembrane signaling receptor activity"/>
    <property type="evidence" value="ECO:0007669"/>
    <property type="project" value="InterPro"/>
</dbReference>
<dbReference type="AlphaFoldDB" id="A0A3P8FTJ6"/>
<gene>
    <name evidence="7" type="ORF">HPBE_LOCUS26545</name>
</gene>
<evidence type="ECO:0000256" key="1">
    <source>
        <dbReference type="ARBA" id="ARBA00004141"/>
    </source>
</evidence>
<accession>A0A3P8FTJ6</accession>
<comment type="subcellular location">
    <subcellularLocation>
        <location evidence="1">Membrane</location>
        <topology evidence="1">Multi-pass membrane protein</topology>
    </subcellularLocation>
</comment>
<dbReference type="InterPro" id="IPR019408">
    <property type="entry name" value="7TM_GPCR_serpentine_rcpt_Srab"/>
</dbReference>
<proteinExistence type="inferred from homology"/>
<protein>
    <submittedName>
        <fullName evidence="7">Uncharacterized protein</fullName>
    </submittedName>
</protein>
<evidence type="ECO:0000256" key="6">
    <source>
        <dbReference type="SAM" id="Phobius"/>
    </source>
</evidence>
<feature type="transmembrane region" description="Helical" evidence="6">
    <location>
        <begin position="62"/>
        <end position="81"/>
    </location>
</feature>
<dbReference type="PANTHER" id="PTHR31216:SF11">
    <property type="entry name" value="SERPENTINE RECEPTOR CLASS BETA-16-RELATED"/>
    <property type="match status" value="1"/>
</dbReference>
<organism evidence="7">
    <name type="scientific">Heligmosomoides polygyrus</name>
    <name type="common">Parasitic roundworm</name>
    <dbReference type="NCBI Taxonomy" id="6339"/>
    <lineage>
        <taxon>Eukaryota</taxon>
        <taxon>Metazoa</taxon>
        <taxon>Ecdysozoa</taxon>
        <taxon>Nematoda</taxon>
        <taxon>Chromadorea</taxon>
        <taxon>Rhabditida</taxon>
        <taxon>Rhabditina</taxon>
        <taxon>Rhabditomorpha</taxon>
        <taxon>Strongyloidea</taxon>
        <taxon>Heligmosomidae</taxon>
        <taxon>Heligmosomoides</taxon>
    </lineage>
</organism>
<reference evidence="7" key="1">
    <citation type="submission" date="2018-11" db="EMBL/GenBank/DDBJ databases">
        <authorList>
            <consortium name="Pathogen Informatics"/>
        </authorList>
    </citation>
    <scope>NUCLEOTIDE SEQUENCE [LARGE SCALE GENOMIC DNA]</scope>
</reference>